<evidence type="ECO:0000259" key="3">
    <source>
        <dbReference type="PROSITE" id="PS50086"/>
    </source>
</evidence>
<feature type="repeat" description="PPR" evidence="2">
    <location>
        <begin position="487"/>
        <end position="521"/>
    </location>
</feature>
<name>A0A421F8Y8_9STRA</name>
<dbReference type="PROSITE" id="PS50086">
    <property type="entry name" value="TBC_RABGAP"/>
    <property type="match status" value="1"/>
</dbReference>
<comment type="caution">
    <text evidence="4">The sequence shown here is derived from an EMBL/GenBank/DDBJ whole genome shotgun (WGS) entry which is preliminary data.</text>
</comment>
<dbReference type="InterPro" id="IPR011990">
    <property type="entry name" value="TPR-like_helical_dom_sf"/>
</dbReference>
<dbReference type="EMBL" id="MAYM02001007">
    <property type="protein sequence ID" value="RLN31332.1"/>
    <property type="molecule type" value="Genomic_DNA"/>
</dbReference>
<reference evidence="4 5" key="1">
    <citation type="submission" date="2018-07" db="EMBL/GenBank/DDBJ databases">
        <title>Genome sequencing of oomycete isolates from Chile give support for New Zealand origin for Phytophthora kernoviae and make available the first Nothophytophthora sp. genome.</title>
        <authorList>
            <person name="Studholme D.J."/>
            <person name="Sanfuentes E."/>
            <person name="Panda P."/>
            <person name="Hill R."/>
            <person name="Sambles C."/>
            <person name="Grant M."/>
            <person name="Williams N.M."/>
            <person name="Mcdougal R.L."/>
        </authorList>
    </citation>
    <scope>NUCLEOTIDE SEQUENCE [LARGE SCALE GENOMIC DNA]</scope>
    <source>
        <strain evidence="4">Chile2</strain>
    </source>
</reference>
<keyword evidence="1" id="KW-0677">Repeat</keyword>
<dbReference type="NCBIfam" id="TIGR00756">
    <property type="entry name" value="PPR"/>
    <property type="match status" value="1"/>
</dbReference>
<dbReference type="PANTHER" id="PTHR47447:SF17">
    <property type="entry name" value="OS12G0638900 PROTEIN"/>
    <property type="match status" value="1"/>
</dbReference>
<dbReference type="SUPFAM" id="SSF47923">
    <property type="entry name" value="Ypt/Rab-GAP domain of gyp1p"/>
    <property type="match status" value="2"/>
</dbReference>
<accession>A0A421F8Y8</accession>
<dbReference type="Pfam" id="PF00566">
    <property type="entry name" value="RabGAP-TBC"/>
    <property type="match status" value="2"/>
</dbReference>
<dbReference type="PANTHER" id="PTHR47447">
    <property type="entry name" value="OS03G0856100 PROTEIN"/>
    <property type="match status" value="1"/>
</dbReference>
<dbReference type="SUPFAM" id="SSF50729">
    <property type="entry name" value="PH domain-like"/>
    <property type="match status" value="1"/>
</dbReference>
<dbReference type="PROSITE" id="PS51375">
    <property type="entry name" value="PPR"/>
    <property type="match status" value="1"/>
</dbReference>
<dbReference type="InterPro" id="IPR011993">
    <property type="entry name" value="PH-like_dom_sf"/>
</dbReference>
<gene>
    <name evidence="4" type="ORF">BBI17_002285</name>
</gene>
<feature type="domain" description="Rab-GAP TBC" evidence="3">
    <location>
        <begin position="830"/>
        <end position="1130"/>
    </location>
</feature>
<dbReference type="Pfam" id="PF01535">
    <property type="entry name" value="PPR"/>
    <property type="match status" value="1"/>
</dbReference>
<dbReference type="InterPro" id="IPR033443">
    <property type="entry name" value="PROP1-like_PPR_dom"/>
</dbReference>
<dbReference type="Gene3D" id="1.25.40.10">
    <property type="entry name" value="Tetratricopeptide repeat domain"/>
    <property type="match status" value="4"/>
</dbReference>
<sequence>MRKDGFALQPWVYAVGLRAATHLMQKERVSEIFQDLLADGEKRSADINTETCRIEVNGEDVHEMLQDLHNRGVKLSEFVLHSLANFAEASANPVIALDILAVMKSEGMQPSIEIYMSILIVCAKCKQWIDVIKVYESMPRELQTQLQGKHLGSVIKAHTNSGSDELKLRGLSIFGQSLGKVSGLVGNSAMQALFETGQFETLIALADDMRREGVELSRSTYSLVIRTYIRSGSVDKARELLCANASYLRNHSSEIYVELIEYYAMTRGDIQEACQICAEMIQGSKLRFSDWCNALELAMKLPDSSLYWEIRKGTWIHAESFESKLPAHLIQPHPSSTQDKKLLSFQDDIEQTITKAAAIAPEVSLALEVYNDARNAGGIDLSQILASRVLATMGKHGRVDDCVEMLSYFKEQEVSPKPYARAVAFRALHDAQRFSDALAAVEDVIHDGSLKNTWACAKALHIADLSSRHELVVEIFEHMRRDGMKLSDDTYGNVIKSYSRGKQWESAFKLLTSMQTKGPKPTIGTYGWLLTTLNKEGERSKVIEVYDSMPNDLRLRLHGPVLRAVLMAHAAVEDDELQLRLLKICDEHKTVCKEFPYQTALVALVESKQYAEALSLIDDMKAQGLKLSPTMYQTMVLAYIRSGAMEQARQLLQDNYKRLSNASAICYRELIHYYAEELKDVSQAAKLSVNMMQNNTQPKLKSGPLLLEVGQPPEWKPFEVVLAGSSPADVGLYYYPHKDETTPMGCIRLQNAHIDCLEEVLMVVAKDKTWFLCADYVRDANDWCDAICNAIERVNTDGVIQQPDRRLHSSASAVSLTELQSRGSKARVNEFLEVFRPEEFLTVCETTTDHLLYNIYKDVRRTRGEMEFFRDPVVQCLLIRVLYVYSVTHSEISYNQGMGELLATLVYLLHVEQWPLEEDDLEQVLTEEYDVEPTGRLSGSYFFPAYSPSKDQTESSSTEEEDTYVYVESFINIQSDDSFLDRDSFLRMVPFAGGSGKYYECCRDAADEIVRELTAAECVEHDAYLLLEEIMLRMAGTYCPNVPLSRKNSKPQMEKPISSADQLPASPLDDQMNRIHHHILSRCDPPTARHLANLGVEPQMFLLRWVRVLMAREFETSQVWQIWDAIFSLTPSDFSFINLLCVAVVREFRDNILATEDSTSVLLSLRDIADRIEPTRLIDNARELYDALLIAAAVEASMGSA</sequence>
<dbReference type="InterPro" id="IPR035969">
    <property type="entry name" value="Rab-GAP_TBC_sf"/>
</dbReference>
<dbReference type="InterPro" id="IPR002885">
    <property type="entry name" value="PPR_rpt"/>
</dbReference>
<dbReference type="Pfam" id="PF13812">
    <property type="entry name" value="PPR_3"/>
    <property type="match status" value="1"/>
</dbReference>
<dbReference type="AlphaFoldDB" id="A0A421F8Y8"/>
<organism evidence="4 5">
    <name type="scientific">Phytophthora kernoviae</name>
    <dbReference type="NCBI Taxonomy" id="325452"/>
    <lineage>
        <taxon>Eukaryota</taxon>
        <taxon>Sar</taxon>
        <taxon>Stramenopiles</taxon>
        <taxon>Oomycota</taxon>
        <taxon>Peronosporomycetes</taxon>
        <taxon>Peronosporales</taxon>
        <taxon>Peronosporaceae</taxon>
        <taxon>Phytophthora</taxon>
    </lineage>
</organism>
<evidence type="ECO:0000313" key="4">
    <source>
        <dbReference type="EMBL" id="RLN31332.1"/>
    </source>
</evidence>
<protein>
    <recommendedName>
        <fullName evidence="3">Rab-GAP TBC domain-containing protein</fullName>
    </recommendedName>
</protein>
<dbReference type="Gene3D" id="1.10.8.270">
    <property type="entry name" value="putative rabgap domain of human tbc1 domain family member 14 like domains"/>
    <property type="match status" value="1"/>
</dbReference>
<dbReference type="SMART" id="SM00164">
    <property type="entry name" value="TBC"/>
    <property type="match status" value="1"/>
</dbReference>
<evidence type="ECO:0000313" key="5">
    <source>
        <dbReference type="Proteomes" id="UP000285883"/>
    </source>
</evidence>
<dbReference type="Gene3D" id="1.10.472.80">
    <property type="entry name" value="Ypt/Rab-GAP domain of gyp1p, domain 3"/>
    <property type="match status" value="1"/>
</dbReference>
<evidence type="ECO:0000256" key="1">
    <source>
        <dbReference type="ARBA" id="ARBA00022737"/>
    </source>
</evidence>
<proteinExistence type="predicted"/>
<evidence type="ECO:0000256" key="2">
    <source>
        <dbReference type="PROSITE-ProRule" id="PRU00708"/>
    </source>
</evidence>
<dbReference type="SMART" id="SM00233">
    <property type="entry name" value="PH"/>
    <property type="match status" value="1"/>
</dbReference>
<dbReference type="Gene3D" id="2.30.29.30">
    <property type="entry name" value="Pleckstrin-homology domain (PH domain)/Phosphotyrosine-binding domain (PTB)"/>
    <property type="match status" value="1"/>
</dbReference>
<dbReference type="Pfam" id="PF17177">
    <property type="entry name" value="PPR_long"/>
    <property type="match status" value="1"/>
</dbReference>
<dbReference type="Proteomes" id="UP000285883">
    <property type="component" value="Unassembled WGS sequence"/>
</dbReference>
<dbReference type="InterPro" id="IPR001849">
    <property type="entry name" value="PH_domain"/>
</dbReference>
<dbReference type="InterPro" id="IPR000195">
    <property type="entry name" value="Rab-GAP-TBC_dom"/>
</dbReference>